<dbReference type="AlphaFoldDB" id="A0A820J5I0"/>
<evidence type="ECO:0000313" key="3">
    <source>
        <dbReference type="Proteomes" id="UP000663836"/>
    </source>
</evidence>
<reference evidence="2" key="1">
    <citation type="submission" date="2021-02" db="EMBL/GenBank/DDBJ databases">
        <authorList>
            <person name="Nowell W R."/>
        </authorList>
    </citation>
    <scope>NUCLEOTIDE SEQUENCE</scope>
</reference>
<sequence>MNLAQGNIEDIFQEFHDDFDADDETSIQIDKKRRRFVKEYEDDLFDIEQCPETVDEQEEEQQYLSGKLTHPSASHQESKSTTQAADVLSRIKTDNVVTSRQLIPKYLSHESKEFDRMIFGLRQQTGTSIYTEKLRSIAFLIDQLERIELEKHLYTTYLRSGQGT</sequence>
<gene>
    <name evidence="2" type="ORF">JBS370_LOCUS40999</name>
</gene>
<dbReference type="Proteomes" id="UP000663836">
    <property type="component" value="Unassembled WGS sequence"/>
</dbReference>
<feature type="compositionally biased region" description="Polar residues" evidence="1">
    <location>
        <begin position="71"/>
        <end position="83"/>
    </location>
</feature>
<proteinExistence type="predicted"/>
<dbReference type="EMBL" id="CAJOBD010041364">
    <property type="protein sequence ID" value="CAF4320426.1"/>
    <property type="molecule type" value="Genomic_DNA"/>
</dbReference>
<comment type="caution">
    <text evidence="2">The sequence shown here is derived from an EMBL/GenBank/DDBJ whole genome shotgun (WGS) entry which is preliminary data.</text>
</comment>
<feature type="non-terminal residue" evidence="2">
    <location>
        <position position="1"/>
    </location>
</feature>
<name>A0A820J5I0_9BILA</name>
<feature type="region of interest" description="Disordered" evidence="1">
    <location>
        <begin position="58"/>
        <end position="83"/>
    </location>
</feature>
<evidence type="ECO:0000313" key="2">
    <source>
        <dbReference type="EMBL" id="CAF4320426.1"/>
    </source>
</evidence>
<evidence type="ECO:0000256" key="1">
    <source>
        <dbReference type="SAM" id="MobiDB-lite"/>
    </source>
</evidence>
<accession>A0A820J5I0</accession>
<organism evidence="2 3">
    <name type="scientific">Rotaria sordida</name>
    <dbReference type="NCBI Taxonomy" id="392033"/>
    <lineage>
        <taxon>Eukaryota</taxon>
        <taxon>Metazoa</taxon>
        <taxon>Spiralia</taxon>
        <taxon>Gnathifera</taxon>
        <taxon>Rotifera</taxon>
        <taxon>Eurotatoria</taxon>
        <taxon>Bdelloidea</taxon>
        <taxon>Philodinida</taxon>
        <taxon>Philodinidae</taxon>
        <taxon>Rotaria</taxon>
    </lineage>
</organism>
<protein>
    <submittedName>
        <fullName evidence="2">Uncharacterized protein</fullName>
    </submittedName>
</protein>